<name>A0ABU5EIR2_9PROT</name>
<accession>A0ABU5EIR2</accession>
<evidence type="ECO:0000256" key="3">
    <source>
        <dbReference type="ARBA" id="ARBA00022448"/>
    </source>
</evidence>
<evidence type="ECO:0000256" key="4">
    <source>
        <dbReference type="ARBA" id="ARBA00022729"/>
    </source>
</evidence>
<dbReference type="SUPFAM" id="SSF53850">
    <property type="entry name" value="Periplasmic binding protein-like II"/>
    <property type="match status" value="1"/>
</dbReference>
<dbReference type="Proteomes" id="UP001279642">
    <property type="component" value="Unassembled WGS sequence"/>
</dbReference>
<organism evidence="7 8">
    <name type="scientific">Dongia soli</name>
    <dbReference type="NCBI Taxonomy" id="600628"/>
    <lineage>
        <taxon>Bacteria</taxon>
        <taxon>Pseudomonadati</taxon>
        <taxon>Pseudomonadota</taxon>
        <taxon>Alphaproteobacteria</taxon>
        <taxon>Rhodospirillales</taxon>
        <taxon>Dongiaceae</taxon>
        <taxon>Dongia</taxon>
    </lineage>
</organism>
<protein>
    <submittedName>
        <fullName evidence="7">ABC transporter substrate-binding protein</fullName>
    </submittedName>
</protein>
<dbReference type="Pfam" id="PF00496">
    <property type="entry name" value="SBP_bac_5"/>
    <property type="match status" value="1"/>
</dbReference>
<keyword evidence="8" id="KW-1185">Reference proteome</keyword>
<reference evidence="7 8" key="1">
    <citation type="journal article" date="2016" name="Antonie Van Leeuwenhoek">
        <title>Dongia soli sp. nov., isolated from soil from Dokdo, Korea.</title>
        <authorList>
            <person name="Kim D.U."/>
            <person name="Lee H."/>
            <person name="Kim H."/>
            <person name="Kim S.G."/>
            <person name="Ka J.O."/>
        </authorList>
    </citation>
    <scope>NUCLEOTIDE SEQUENCE [LARGE SCALE GENOMIC DNA]</scope>
    <source>
        <strain evidence="7 8">D78</strain>
    </source>
</reference>
<dbReference type="RefSeq" id="WP_320510410.1">
    <property type="nucleotide sequence ID" value="NZ_JAXCLW010000009.1"/>
</dbReference>
<proteinExistence type="inferred from homology"/>
<evidence type="ECO:0000256" key="2">
    <source>
        <dbReference type="ARBA" id="ARBA00005695"/>
    </source>
</evidence>
<dbReference type="PANTHER" id="PTHR30290:SF9">
    <property type="entry name" value="OLIGOPEPTIDE-BINDING PROTEIN APPA"/>
    <property type="match status" value="1"/>
</dbReference>
<dbReference type="InterPro" id="IPR039424">
    <property type="entry name" value="SBP_5"/>
</dbReference>
<comment type="subcellular location">
    <subcellularLocation>
        <location evidence="1">Periplasm</location>
    </subcellularLocation>
</comment>
<evidence type="ECO:0000256" key="5">
    <source>
        <dbReference type="SAM" id="SignalP"/>
    </source>
</evidence>
<keyword evidence="3" id="KW-0813">Transport</keyword>
<dbReference type="InterPro" id="IPR000914">
    <property type="entry name" value="SBP_5_dom"/>
</dbReference>
<evidence type="ECO:0000256" key="1">
    <source>
        <dbReference type="ARBA" id="ARBA00004418"/>
    </source>
</evidence>
<feature type="domain" description="Solute-binding protein family 5" evidence="6">
    <location>
        <begin position="83"/>
        <end position="425"/>
    </location>
</feature>
<dbReference type="PIRSF" id="PIRSF002741">
    <property type="entry name" value="MppA"/>
    <property type="match status" value="1"/>
</dbReference>
<evidence type="ECO:0000313" key="7">
    <source>
        <dbReference type="EMBL" id="MDY0885335.1"/>
    </source>
</evidence>
<evidence type="ECO:0000259" key="6">
    <source>
        <dbReference type="Pfam" id="PF00496"/>
    </source>
</evidence>
<gene>
    <name evidence="7" type="ORF">SMD27_21010</name>
</gene>
<dbReference type="Gene3D" id="3.90.76.10">
    <property type="entry name" value="Dipeptide-binding Protein, Domain 1"/>
    <property type="match status" value="1"/>
</dbReference>
<sequence>MTLSFINHMKTGQAWRRGLFVATILGSLSAPLLAMPADAANLRVAIAEDALTLDPIASSDNPSIWTELLIFDQLVRPSKDGTKLEPGLAEKWTISPDGLDYTFTLRDAKFANGEPVTAEDVVYSLQRAAGEKSDWARFFKPVTKYTIVDPKTVTLHLDKPFTPMLNNLALFSASILPKKEVEAKGDEFFKMPFGSGPFQVKQWTHGEKMVLAKNANYWQSGKPAVDEAEIQIINEDNARVLKLKAGEIDAIVGIPFNQVSQLKADPKLNVGVANVFRTDLVQLNTKKKPFDEQRVRQALNYAVDKAALVKGVLRGNGKEAVSSLPVMAYHNSDLKPYPHDVAKAKALLAEAGYEKGFSASMLVPSGDVTYRQVASALQSSLKQVGVDLKLQSIEGTSQYSTTKAGNYEMSLSYTTSDTIDPDQLIGFTAVNPERANAFHTEWKDDRVNELYELERRTADGPEREKQFKEMEAHVHDGAPFIFLYHQGVPYASRKNIEGFAVLPTSNYRLEDVVVK</sequence>
<dbReference type="InterPro" id="IPR030678">
    <property type="entry name" value="Peptide/Ni-bd"/>
</dbReference>
<keyword evidence="4 5" id="KW-0732">Signal</keyword>
<feature type="chain" id="PRO_5046551373" evidence="5">
    <location>
        <begin position="40"/>
        <end position="515"/>
    </location>
</feature>
<dbReference type="CDD" id="cd00995">
    <property type="entry name" value="PBP2_NikA_DppA_OppA_like"/>
    <property type="match status" value="1"/>
</dbReference>
<dbReference type="Gene3D" id="3.40.190.10">
    <property type="entry name" value="Periplasmic binding protein-like II"/>
    <property type="match status" value="1"/>
</dbReference>
<comment type="caution">
    <text evidence="7">The sequence shown here is derived from an EMBL/GenBank/DDBJ whole genome shotgun (WGS) entry which is preliminary data.</text>
</comment>
<dbReference type="Gene3D" id="3.10.105.10">
    <property type="entry name" value="Dipeptide-binding Protein, Domain 3"/>
    <property type="match status" value="1"/>
</dbReference>
<feature type="signal peptide" evidence="5">
    <location>
        <begin position="1"/>
        <end position="39"/>
    </location>
</feature>
<evidence type="ECO:0000313" key="8">
    <source>
        <dbReference type="Proteomes" id="UP001279642"/>
    </source>
</evidence>
<comment type="similarity">
    <text evidence="2">Belongs to the bacterial solute-binding protein 5 family.</text>
</comment>
<dbReference type="PANTHER" id="PTHR30290">
    <property type="entry name" value="PERIPLASMIC BINDING COMPONENT OF ABC TRANSPORTER"/>
    <property type="match status" value="1"/>
</dbReference>
<dbReference type="EMBL" id="JAXCLW010000009">
    <property type="protein sequence ID" value="MDY0885335.1"/>
    <property type="molecule type" value="Genomic_DNA"/>
</dbReference>